<dbReference type="Proteomes" id="UP000828941">
    <property type="component" value="Chromosome 14"/>
</dbReference>
<gene>
    <name evidence="1" type="ORF">L6164_035402</name>
</gene>
<keyword evidence="2" id="KW-1185">Reference proteome</keyword>
<dbReference type="EMBL" id="CM039439">
    <property type="protein sequence ID" value="KAI4295348.1"/>
    <property type="molecule type" value="Genomic_DNA"/>
</dbReference>
<name>A0ACB9KDV7_BAUVA</name>
<comment type="caution">
    <text evidence="1">The sequence shown here is derived from an EMBL/GenBank/DDBJ whole genome shotgun (WGS) entry which is preliminary data.</text>
</comment>
<evidence type="ECO:0000313" key="2">
    <source>
        <dbReference type="Proteomes" id="UP000828941"/>
    </source>
</evidence>
<reference evidence="1 2" key="1">
    <citation type="journal article" date="2022" name="DNA Res.">
        <title>Chromosomal-level genome assembly of the orchid tree Bauhinia variegata (Leguminosae; Cercidoideae) supports the allotetraploid origin hypothesis of Bauhinia.</title>
        <authorList>
            <person name="Zhong Y."/>
            <person name="Chen Y."/>
            <person name="Zheng D."/>
            <person name="Pang J."/>
            <person name="Liu Y."/>
            <person name="Luo S."/>
            <person name="Meng S."/>
            <person name="Qian L."/>
            <person name="Wei D."/>
            <person name="Dai S."/>
            <person name="Zhou R."/>
        </authorList>
    </citation>
    <scope>NUCLEOTIDE SEQUENCE [LARGE SCALE GENOMIC DNA]</scope>
    <source>
        <strain evidence="1">BV-YZ2020</strain>
    </source>
</reference>
<accession>A0ACB9KDV7</accession>
<protein>
    <submittedName>
        <fullName evidence="1">Uncharacterized protein</fullName>
    </submittedName>
</protein>
<sequence length="279" mass="30613">MAFEKWLWFMLVLLLLAATRMQQYCVHGQQQVPCLFVFGDSLSDSGNNKKLATFAKANYPPYAIDSSIGPTGRFTNGRNAIDYITQFLGFANLIPPFASSSGFDILKGVNYASGSAGIHNETGTHLALHNEFGGRKFALNGLGLIGCIPFEISNNGISGLCVAYQNFAVAFFNNNLRSLVGQLNEDLSDTQFIYVDNVAIPAQYPLSGFLEFNIACCPVRGDGQCIPNETPCQNRNQYVFYDGFHTTEPVNLITAISSYNASNPFYTYPMDINHLVNSG</sequence>
<proteinExistence type="predicted"/>
<evidence type="ECO:0000313" key="1">
    <source>
        <dbReference type="EMBL" id="KAI4295348.1"/>
    </source>
</evidence>
<organism evidence="1 2">
    <name type="scientific">Bauhinia variegata</name>
    <name type="common">Purple orchid tree</name>
    <name type="synonym">Phanera variegata</name>
    <dbReference type="NCBI Taxonomy" id="167791"/>
    <lineage>
        <taxon>Eukaryota</taxon>
        <taxon>Viridiplantae</taxon>
        <taxon>Streptophyta</taxon>
        <taxon>Embryophyta</taxon>
        <taxon>Tracheophyta</taxon>
        <taxon>Spermatophyta</taxon>
        <taxon>Magnoliopsida</taxon>
        <taxon>eudicotyledons</taxon>
        <taxon>Gunneridae</taxon>
        <taxon>Pentapetalae</taxon>
        <taxon>rosids</taxon>
        <taxon>fabids</taxon>
        <taxon>Fabales</taxon>
        <taxon>Fabaceae</taxon>
        <taxon>Cercidoideae</taxon>
        <taxon>Cercideae</taxon>
        <taxon>Bauhiniinae</taxon>
        <taxon>Bauhinia</taxon>
    </lineage>
</organism>